<protein>
    <submittedName>
        <fullName evidence="2">DNA primase</fullName>
    </submittedName>
</protein>
<comment type="caution">
    <text evidence="2">The sequence shown here is derived from an EMBL/GenBank/DDBJ whole genome shotgun (WGS) entry which is preliminary data.</text>
</comment>
<evidence type="ECO:0000313" key="3">
    <source>
        <dbReference type="Proteomes" id="UP000285596"/>
    </source>
</evidence>
<dbReference type="SUPFAM" id="SSF56747">
    <property type="entry name" value="Prim-pol domain"/>
    <property type="match status" value="1"/>
</dbReference>
<name>A0A423US02_STRGL</name>
<proteinExistence type="predicted"/>
<dbReference type="RefSeq" id="WP_118905925.1">
    <property type="nucleotide sequence ID" value="NZ_QWFA01000213.1"/>
</dbReference>
<dbReference type="InterPro" id="IPR015330">
    <property type="entry name" value="DNA_primase/pol_bifunc_N"/>
</dbReference>
<evidence type="ECO:0000259" key="1">
    <source>
        <dbReference type="SMART" id="SM00943"/>
    </source>
</evidence>
<gene>
    <name evidence="2" type="ORF">D3105_29050</name>
</gene>
<dbReference type="EMBL" id="QWFA01000213">
    <property type="protein sequence ID" value="ROV65129.1"/>
    <property type="molecule type" value="Genomic_DNA"/>
</dbReference>
<dbReference type="SMART" id="SM00943">
    <property type="entry name" value="Prim-Pol"/>
    <property type="match status" value="1"/>
</dbReference>
<organism evidence="2 3">
    <name type="scientific">Streptomyces globisporus</name>
    <dbReference type="NCBI Taxonomy" id="1908"/>
    <lineage>
        <taxon>Bacteria</taxon>
        <taxon>Bacillati</taxon>
        <taxon>Actinomycetota</taxon>
        <taxon>Actinomycetes</taxon>
        <taxon>Kitasatosporales</taxon>
        <taxon>Streptomycetaceae</taxon>
        <taxon>Streptomyces</taxon>
    </lineage>
</organism>
<feature type="domain" description="DNA primase/polymerase bifunctional N-terminal" evidence="1">
    <location>
        <begin position="19"/>
        <end position="197"/>
    </location>
</feature>
<evidence type="ECO:0000313" key="2">
    <source>
        <dbReference type="EMBL" id="ROV65129.1"/>
    </source>
</evidence>
<dbReference type="AlphaFoldDB" id="A0A423US02"/>
<dbReference type="CDD" id="cd04859">
    <property type="entry name" value="Prim_Pol"/>
    <property type="match status" value="1"/>
</dbReference>
<accession>A0A423US02</accession>
<dbReference type="Pfam" id="PF09250">
    <property type="entry name" value="Prim-Pol"/>
    <property type="match status" value="1"/>
</dbReference>
<reference evidence="2 3" key="1">
    <citation type="submission" date="2018-08" db="EMBL/GenBank/DDBJ databases">
        <title>Streptomyces globisporus 1912-4Crt, whole genome shotgun sequence.</title>
        <authorList>
            <person name="Matselyukh B."/>
        </authorList>
    </citation>
    <scope>NUCLEOTIDE SEQUENCE [LARGE SCALE GENOMIC DNA]</scope>
    <source>
        <strain evidence="2 3">1912-4Crt</strain>
    </source>
</reference>
<dbReference type="Proteomes" id="UP000285596">
    <property type="component" value="Unassembled WGS sequence"/>
</dbReference>
<sequence>MTQPTLIRRVPDAALRASALAAAERGWRVFPLRPGDKRPALHGESACPGTGDCASGHRKWEQRATTDPDRIRKAWSAGAFNVGIATGPSGLVVVDLDPVKDKDPKGTPDGVTSLQALCERAEHTVPATYRTRTASGGYHLYFTAPGGVRLGNSAGRLGTHIDTRAHGGYVVAAGSVLPHGAYEVVDPTEPVPLPEWLYAPLTPRQAVRGLMAAPMPVRASRYAAAALRAETAAVAGAGEGVRNWTLVRAARALGRFIPSGDLARSEVEAALNSAGLRAGLRENECRAAVTSALNWSIANNPGRPA</sequence>